<dbReference type="AlphaFoldDB" id="A0A5D3B710"/>
<accession>A0A5D3B710</accession>
<sequence>MINGTRGELAAKDDTLRLKKQKVPPLIINALPKLETLHKSLVLYIWLSLRLEVSFPDRLVAQELKTMCEAALEECLQRLPGLKLKKGAVDMAAGKAWEKKAEADRLGEGEGVEWVSGAEYQKTKKARIWKDVALLEEEEGVKKRLFWYRISFWKRSREGLMEMT</sequence>
<dbReference type="Proteomes" id="UP000322245">
    <property type="component" value="Unassembled WGS sequence"/>
</dbReference>
<proteinExistence type="predicted"/>
<evidence type="ECO:0000259" key="1">
    <source>
        <dbReference type="Pfam" id="PF12513"/>
    </source>
</evidence>
<dbReference type="InterPro" id="IPR022192">
    <property type="entry name" value="SUV3_C"/>
</dbReference>
<dbReference type="Gene3D" id="1.20.58.1080">
    <property type="match status" value="1"/>
</dbReference>
<gene>
    <name evidence="2" type="ORF">B9479_000558</name>
</gene>
<comment type="caution">
    <text evidence="2">The sequence shown here is derived from an EMBL/GenBank/DDBJ whole genome shotgun (WGS) entry which is preliminary data.</text>
</comment>
<feature type="domain" description="ATP-dependent RNA helicase SUV3 C-terminal" evidence="1">
    <location>
        <begin position="31"/>
        <end position="78"/>
    </location>
</feature>
<evidence type="ECO:0000313" key="2">
    <source>
        <dbReference type="EMBL" id="TYJ58722.1"/>
    </source>
</evidence>
<dbReference type="Pfam" id="PF12513">
    <property type="entry name" value="SUV3_C"/>
    <property type="match status" value="1"/>
</dbReference>
<name>A0A5D3B710_9TREE</name>
<keyword evidence="3" id="KW-1185">Reference proteome</keyword>
<organism evidence="2 3">
    <name type="scientific">Cryptococcus floricola</name>
    <dbReference type="NCBI Taxonomy" id="2591691"/>
    <lineage>
        <taxon>Eukaryota</taxon>
        <taxon>Fungi</taxon>
        <taxon>Dikarya</taxon>
        <taxon>Basidiomycota</taxon>
        <taxon>Agaricomycotina</taxon>
        <taxon>Tremellomycetes</taxon>
        <taxon>Tremellales</taxon>
        <taxon>Cryptococcaceae</taxon>
        <taxon>Cryptococcus</taxon>
    </lineage>
</organism>
<evidence type="ECO:0000313" key="3">
    <source>
        <dbReference type="Proteomes" id="UP000322245"/>
    </source>
</evidence>
<reference evidence="2 3" key="1">
    <citation type="submission" date="2017-05" db="EMBL/GenBank/DDBJ databases">
        <title>The Genome Sequence of Tsuchiyaea wingfieldii DSM 27421.</title>
        <authorList>
            <person name="Cuomo C."/>
            <person name="Passer A."/>
            <person name="Billmyre B."/>
            <person name="Heitman J."/>
        </authorList>
    </citation>
    <scope>NUCLEOTIDE SEQUENCE [LARGE SCALE GENOMIC DNA]</scope>
    <source>
        <strain evidence="2 3">DSM 27421</strain>
    </source>
</reference>
<dbReference type="EMBL" id="NIDF01000003">
    <property type="protein sequence ID" value="TYJ58722.1"/>
    <property type="molecule type" value="Genomic_DNA"/>
</dbReference>
<protein>
    <recommendedName>
        <fullName evidence="1">ATP-dependent RNA helicase SUV3 C-terminal domain-containing protein</fullName>
    </recommendedName>
</protein>